<name>A0A8J4XSN5_CHIOP</name>
<evidence type="ECO:0000256" key="1">
    <source>
        <dbReference type="SAM" id="MobiDB-lite"/>
    </source>
</evidence>
<dbReference type="Proteomes" id="UP000770661">
    <property type="component" value="Unassembled WGS sequence"/>
</dbReference>
<organism evidence="2 3">
    <name type="scientific">Chionoecetes opilio</name>
    <name type="common">Atlantic snow crab</name>
    <name type="synonym">Cancer opilio</name>
    <dbReference type="NCBI Taxonomy" id="41210"/>
    <lineage>
        <taxon>Eukaryota</taxon>
        <taxon>Metazoa</taxon>
        <taxon>Ecdysozoa</taxon>
        <taxon>Arthropoda</taxon>
        <taxon>Crustacea</taxon>
        <taxon>Multicrustacea</taxon>
        <taxon>Malacostraca</taxon>
        <taxon>Eumalacostraca</taxon>
        <taxon>Eucarida</taxon>
        <taxon>Decapoda</taxon>
        <taxon>Pleocyemata</taxon>
        <taxon>Brachyura</taxon>
        <taxon>Eubrachyura</taxon>
        <taxon>Majoidea</taxon>
        <taxon>Majidae</taxon>
        <taxon>Chionoecetes</taxon>
    </lineage>
</organism>
<keyword evidence="3" id="KW-1185">Reference proteome</keyword>
<accession>A0A8J4XSN5</accession>
<gene>
    <name evidence="2" type="ORF">GWK47_015099</name>
</gene>
<feature type="region of interest" description="Disordered" evidence="1">
    <location>
        <begin position="57"/>
        <end position="89"/>
    </location>
</feature>
<sequence length="192" mass="21827">MGAIPMIRKDNIVTKIEKLNREYELLKKGSIGDRRLKSRKKRILRYFSTTLDVAHGCADHDDQPGGQRVSSSPKTGARPSRKDGRSRGFRPCLLRRRGNLFFFFAWKRPAAFSARKKERLPLSSSVRSSSPAPSSKLQHFSCCPQMRIRSSWRSESCEAVETGPLRTFVLPALAATLDRTQSDRSFRDIRAD</sequence>
<proteinExistence type="predicted"/>
<comment type="caution">
    <text evidence="2">The sequence shown here is derived from an EMBL/GenBank/DDBJ whole genome shotgun (WGS) entry which is preliminary data.</text>
</comment>
<evidence type="ECO:0000313" key="2">
    <source>
        <dbReference type="EMBL" id="KAG0713933.1"/>
    </source>
</evidence>
<protein>
    <submittedName>
        <fullName evidence="2">Uncharacterized protein</fullName>
    </submittedName>
</protein>
<dbReference type="AlphaFoldDB" id="A0A8J4XSN5"/>
<dbReference type="EMBL" id="JACEEZ010020946">
    <property type="protein sequence ID" value="KAG0713933.1"/>
    <property type="molecule type" value="Genomic_DNA"/>
</dbReference>
<evidence type="ECO:0000313" key="3">
    <source>
        <dbReference type="Proteomes" id="UP000770661"/>
    </source>
</evidence>
<reference evidence="2" key="1">
    <citation type="submission" date="2020-07" db="EMBL/GenBank/DDBJ databases">
        <title>The High-quality genome of the commercially important snow crab, Chionoecetes opilio.</title>
        <authorList>
            <person name="Jeong J.-H."/>
            <person name="Ryu S."/>
        </authorList>
    </citation>
    <scope>NUCLEOTIDE SEQUENCE</scope>
    <source>
        <strain evidence="2">MADBK_172401_WGS</strain>
        <tissue evidence="2">Digestive gland</tissue>
    </source>
</reference>